<evidence type="ECO:0000313" key="8">
    <source>
        <dbReference type="Proteomes" id="UP000005801"/>
    </source>
</evidence>
<dbReference type="PANTHER" id="PTHR31760:SF0">
    <property type="entry name" value="S-ADENOSYL-L-METHIONINE-DEPENDENT METHYLTRANSFERASES SUPERFAMILY PROTEIN"/>
    <property type="match status" value="1"/>
</dbReference>
<dbReference type="STRING" id="391625.PPSIR1_32789"/>
<evidence type="ECO:0000256" key="6">
    <source>
        <dbReference type="HAMAP-Rule" id="MF_00074"/>
    </source>
</evidence>
<keyword evidence="1 6" id="KW-0963">Cytoplasm</keyword>
<dbReference type="EMBL" id="ABCS01000147">
    <property type="protein sequence ID" value="EDM74140.1"/>
    <property type="molecule type" value="Genomic_DNA"/>
</dbReference>
<organism evidence="7 8">
    <name type="scientific">Plesiocystis pacifica SIR-1</name>
    <dbReference type="NCBI Taxonomy" id="391625"/>
    <lineage>
        <taxon>Bacteria</taxon>
        <taxon>Pseudomonadati</taxon>
        <taxon>Myxococcota</taxon>
        <taxon>Polyangia</taxon>
        <taxon>Nannocystales</taxon>
        <taxon>Nannocystaceae</taxon>
        <taxon>Plesiocystis</taxon>
    </lineage>
</organism>
<comment type="caution">
    <text evidence="6">Lacks conserved residue(s) required for the propagation of feature annotation.</text>
</comment>
<evidence type="ECO:0000313" key="7">
    <source>
        <dbReference type="EMBL" id="EDM74140.1"/>
    </source>
</evidence>
<dbReference type="GO" id="GO:0005829">
    <property type="term" value="C:cytosol"/>
    <property type="evidence" value="ECO:0007669"/>
    <property type="project" value="TreeGrafter"/>
</dbReference>
<comment type="similarity">
    <text evidence="6">Belongs to the methyltransferase superfamily. RNA methyltransferase RsmG family.</text>
</comment>
<dbReference type="Gene3D" id="3.40.50.150">
    <property type="entry name" value="Vaccinia Virus protein VP39"/>
    <property type="match status" value="1"/>
</dbReference>
<feature type="binding site" evidence="6">
    <location>
        <position position="177"/>
    </location>
    <ligand>
        <name>S-adenosyl-L-methionine</name>
        <dbReference type="ChEBI" id="CHEBI:59789"/>
    </ligand>
</feature>
<keyword evidence="2 6" id="KW-0698">rRNA processing</keyword>
<sequence>MPEAGAGTRRVTGAIQTGTTHHGKMTAVSADEIARAAEDLGLPEEAVDLDKVLILKDFLKFYGRAANLTGSLADADLDAHVIEGLQLVALARQLGVQGRWLDIGSGGGFPGLVLAIGLDLQLTLVEPREKRADLLTLGLRKLGRADCEVLRGRIDGGQWRGIEGGPLEPGFDACSARAVFEPERWVREGGPWLRPGGLLFTHLGAGQVAPAGLDEQGRLERGRWAIVAGVPRGTLGS</sequence>
<name>A6GJ26_9BACT</name>
<keyword evidence="4 6" id="KW-0808">Transferase</keyword>
<protein>
    <recommendedName>
        <fullName evidence="6">Ribosomal RNA small subunit methyltransferase G</fullName>
        <ecNumber evidence="6">2.1.1.-</ecNumber>
    </recommendedName>
    <alternativeName>
        <fullName evidence="6">16S rRNA 7-methylguanosine methyltransferase</fullName>
        <shortName evidence="6">16S rRNA m7G methyltransferase</shortName>
    </alternativeName>
</protein>
<feature type="binding site" evidence="6">
    <location>
        <position position="104"/>
    </location>
    <ligand>
        <name>S-adenosyl-L-methionine</name>
        <dbReference type="ChEBI" id="CHEBI:59789"/>
    </ligand>
</feature>
<keyword evidence="5 6" id="KW-0949">S-adenosyl-L-methionine</keyword>
<proteinExistence type="inferred from homology"/>
<comment type="caution">
    <text evidence="7">The sequence shown here is derived from an EMBL/GenBank/DDBJ whole genome shotgun (WGS) entry which is preliminary data.</text>
</comment>
<dbReference type="InterPro" id="IPR029063">
    <property type="entry name" value="SAM-dependent_MTases_sf"/>
</dbReference>
<keyword evidence="8" id="KW-1185">Reference proteome</keyword>
<dbReference type="HAMAP" id="MF_00074">
    <property type="entry name" value="16SrRNA_methyltr_G"/>
    <property type="match status" value="1"/>
</dbReference>
<dbReference type="PANTHER" id="PTHR31760">
    <property type="entry name" value="S-ADENOSYL-L-METHIONINE-DEPENDENT METHYLTRANSFERASES SUPERFAMILY PROTEIN"/>
    <property type="match status" value="1"/>
</dbReference>
<evidence type="ECO:0000256" key="4">
    <source>
        <dbReference type="ARBA" id="ARBA00022679"/>
    </source>
</evidence>
<dbReference type="GO" id="GO:0070043">
    <property type="term" value="F:rRNA (guanine-N7-)-methyltransferase activity"/>
    <property type="evidence" value="ECO:0007669"/>
    <property type="project" value="UniProtKB-UniRule"/>
</dbReference>
<dbReference type="AlphaFoldDB" id="A6GJ26"/>
<dbReference type="EC" id="2.1.1.-" evidence="6"/>
<keyword evidence="3 6" id="KW-0489">Methyltransferase</keyword>
<evidence type="ECO:0000256" key="5">
    <source>
        <dbReference type="ARBA" id="ARBA00022691"/>
    </source>
</evidence>
<evidence type="ECO:0000256" key="2">
    <source>
        <dbReference type="ARBA" id="ARBA00022552"/>
    </source>
</evidence>
<comment type="function">
    <text evidence="6">Specifically methylates the N7 position of a guanine in 16S rRNA.</text>
</comment>
<dbReference type="SUPFAM" id="SSF53335">
    <property type="entry name" value="S-adenosyl-L-methionine-dependent methyltransferases"/>
    <property type="match status" value="1"/>
</dbReference>
<dbReference type="Pfam" id="PF02527">
    <property type="entry name" value="GidB"/>
    <property type="match status" value="1"/>
</dbReference>
<dbReference type="eggNOG" id="COG0357">
    <property type="taxonomic scope" value="Bacteria"/>
</dbReference>
<dbReference type="InterPro" id="IPR003682">
    <property type="entry name" value="rRNA_ssu_MeTfrase_G"/>
</dbReference>
<gene>
    <name evidence="6" type="primary">rsmG</name>
    <name evidence="7" type="ORF">PPSIR1_32789</name>
</gene>
<evidence type="ECO:0000256" key="1">
    <source>
        <dbReference type="ARBA" id="ARBA00022490"/>
    </source>
</evidence>
<dbReference type="Proteomes" id="UP000005801">
    <property type="component" value="Unassembled WGS sequence"/>
</dbReference>
<reference evidence="7 8" key="1">
    <citation type="submission" date="2007-06" db="EMBL/GenBank/DDBJ databases">
        <authorList>
            <person name="Shimkets L."/>
            <person name="Ferriera S."/>
            <person name="Johnson J."/>
            <person name="Kravitz S."/>
            <person name="Beeson K."/>
            <person name="Sutton G."/>
            <person name="Rogers Y.-H."/>
            <person name="Friedman R."/>
            <person name="Frazier M."/>
            <person name="Venter J.C."/>
        </authorList>
    </citation>
    <scope>NUCLEOTIDE SEQUENCE [LARGE SCALE GENOMIC DNA]</scope>
    <source>
        <strain evidence="7 8">SIR-1</strain>
    </source>
</reference>
<feature type="binding site" evidence="6">
    <location>
        <position position="109"/>
    </location>
    <ligand>
        <name>S-adenosyl-L-methionine</name>
        <dbReference type="ChEBI" id="CHEBI:59789"/>
    </ligand>
</feature>
<evidence type="ECO:0000256" key="3">
    <source>
        <dbReference type="ARBA" id="ARBA00022603"/>
    </source>
</evidence>
<dbReference type="CDD" id="cd02440">
    <property type="entry name" value="AdoMet_MTases"/>
    <property type="match status" value="1"/>
</dbReference>
<accession>A6GJ26</accession>
<comment type="subcellular location">
    <subcellularLocation>
        <location evidence="6">Cytoplasm</location>
    </subcellularLocation>
</comment>